<feature type="transmembrane region" description="Helical" evidence="8">
    <location>
        <begin position="239"/>
        <end position="258"/>
    </location>
</feature>
<feature type="transmembrane region" description="Helical" evidence="8">
    <location>
        <begin position="438"/>
        <end position="462"/>
    </location>
</feature>
<feature type="domain" description="Major facilitator superfamily (MFS) profile" evidence="9">
    <location>
        <begin position="44"/>
        <end position="527"/>
    </location>
</feature>
<evidence type="ECO:0000256" key="3">
    <source>
        <dbReference type="ARBA" id="ARBA00022448"/>
    </source>
</evidence>
<name>A0A9W9LUH9_9EURO</name>
<feature type="transmembrane region" description="Helical" evidence="8">
    <location>
        <begin position="40"/>
        <end position="57"/>
    </location>
</feature>
<dbReference type="GO" id="GO:0016020">
    <property type="term" value="C:membrane"/>
    <property type="evidence" value="ECO:0007669"/>
    <property type="project" value="UniProtKB-SubCell"/>
</dbReference>
<evidence type="ECO:0000256" key="4">
    <source>
        <dbReference type="ARBA" id="ARBA00022692"/>
    </source>
</evidence>
<evidence type="ECO:0000313" key="11">
    <source>
        <dbReference type="Proteomes" id="UP001149163"/>
    </source>
</evidence>
<dbReference type="PROSITE" id="PS00216">
    <property type="entry name" value="SUGAR_TRANSPORT_1"/>
    <property type="match status" value="1"/>
</dbReference>
<dbReference type="RefSeq" id="XP_056547817.1">
    <property type="nucleotide sequence ID" value="XM_056684211.1"/>
</dbReference>
<dbReference type="AlphaFoldDB" id="A0A9W9LUH9"/>
<dbReference type="InterPro" id="IPR005828">
    <property type="entry name" value="MFS_sugar_transport-like"/>
</dbReference>
<feature type="transmembrane region" description="Helical" evidence="8">
    <location>
        <begin position="114"/>
        <end position="132"/>
    </location>
</feature>
<dbReference type="PRINTS" id="PR00171">
    <property type="entry name" value="SUGRTRNSPORT"/>
</dbReference>
<proteinExistence type="inferred from homology"/>
<feature type="transmembrane region" description="Helical" evidence="8">
    <location>
        <begin position="374"/>
        <end position="394"/>
    </location>
</feature>
<feature type="region of interest" description="Disordered" evidence="7">
    <location>
        <begin position="1"/>
        <end position="26"/>
    </location>
</feature>
<dbReference type="GO" id="GO:0005351">
    <property type="term" value="F:carbohydrate:proton symporter activity"/>
    <property type="evidence" value="ECO:0007669"/>
    <property type="project" value="TreeGrafter"/>
</dbReference>
<dbReference type="PROSITE" id="PS50850">
    <property type="entry name" value="MFS"/>
    <property type="match status" value="1"/>
</dbReference>
<protein>
    <recommendedName>
        <fullName evidence="9">Major facilitator superfamily (MFS) profile domain-containing protein</fullName>
    </recommendedName>
</protein>
<evidence type="ECO:0000256" key="1">
    <source>
        <dbReference type="ARBA" id="ARBA00004141"/>
    </source>
</evidence>
<feature type="transmembrane region" description="Helical" evidence="8">
    <location>
        <begin position="174"/>
        <end position="198"/>
    </location>
</feature>
<evidence type="ECO:0000256" key="2">
    <source>
        <dbReference type="ARBA" id="ARBA00010992"/>
    </source>
</evidence>
<dbReference type="InterPro" id="IPR050360">
    <property type="entry name" value="MFS_Sugar_Transporters"/>
</dbReference>
<dbReference type="PROSITE" id="PS00217">
    <property type="entry name" value="SUGAR_TRANSPORT_2"/>
    <property type="match status" value="1"/>
</dbReference>
<dbReference type="OrthoDB" id="6612291at2759"/>
<dbReference type="GeneID" id="81423387"/>
<evidence type="ECO:0000313" key="10">
    <source>
        <dbReference type="EMBL" id="KAJ5176209.1"/>
    </source>
</evidence>
<feature type="transmembrane region" description="Helical" evidence="8">
    <location>
        <begin position="84"/>
        <end position="102"/>
    </location>
</feature>
<reference evidence="10" key="1">
    <citation type="submission" date="2022-11" db="EMBL/GenBank/DDBJ databases">
        <authorList>
            <person name="Petersen C."/>
        </authorList>
    </citation>
    <scope>NUCLEOTIDE SEQUENCE</scope>
    <source>
        <strain evidence="10">IBT 26290</strain>
    </source>
</reference>
<accession>A0A9W9LUH9</accession>
<dbReference type="PANTHER" id="PTHR48022">
    <property type="entry name" value="PLASTIDIC GLUCOSE TRANSPORTER 4"/>
    <property type="match status" value="1"/>
</dbReference>
<comment type="similarity">
    <text evidence="2">Belongs to the major facilitator superfamily. Sugar transporter (TC 2.A.1.1) family.</text>
</comment>
<dbReference type="Gene3D" id="1.20.1250.20">
    <property type="entry name" value="MFS general substrate transporter like domains"/>
    <property type="match status" value="1"/>
</dbReference>
<feature type="transmembrane region" description="Helical" evidence="8">
    <location>
        <begin position="474"/>
        <end position="496"/>
    </location>
</feature>
<keyword evidence="6 8" id="KW-0472">Membrane</keyword>
<comment type="caution">
    <text evidence="10">The sequence shown here is derived from an EMBL/GenBank/DDBJ whole genome shotgun (WGS) entry which is preliminary data.</text>
</comment>
<dbReference type="Proteomes" id="UP001149163">
    <property type="component" value="Unassembled WGS sequence"/>
</dbReference>
<dbReference type="InterPro" id="IPR020846">
    <property type="entry name" value="MFS_dom"/>
</dbReference>
<evidence type="ECO:0000256" key="8">
    <source>
        <dbReference type="SAM" id="Phobius"/>
    </source>
</evidence>
<dbReference type="SUPFAM" id="SSF103473">
    <property type="entry name" value="MFS general substrate transporter"/>
    <property type="match status" value="1"/>
</dbReference>
<dbReference type="InterPro" id="IPR036259">
    <property type="entry name" value="MFS_trans_sf"/>
</dbReference>
<sequence length="590" mass="64757">MSIIDEKLGGLEGEHGKKSKMQELTENSPSGLKGLVMNRYATTVAISIGFGGLLYGYPSGVLSNILTNENFAAKFPRIFMDNGYKGWVVASMEFAGLVGSIISGPLADLMSRRWCLILSLVIFTLGSGLLTGAQNVSMFVGGRFITGIAVGILANVVAIYNCEIAPSEIRGTLIAVYMFFMTFGLALAFFVTYGFHFIGGIRCAPDVPYTGPGGTFNAYTDVPPGGCNGQSAISWRVPLGLQMVFGMMFGVAVYLAPYSPRWLMMQDREEEAIKVLMAFRQLPRDHPIIQVEYLEMKAAMVYEREVMEEKAPGSNRFVQQWETFKEFFTHRGLFKRLWICSTFMVFNQWAGINAILYYAPSIFSDLGLDGNTTALLATGLVGIMFWLSTAIAAVNLDKFGRRKMMMLGTVIMTTGHIVVAAIIGKYGNIFDLYPSAGYAGAAFVYIYMIGYGITAINCNVISSEMFPSQHRSQAMGMIFAVNWLCNFSVAFATPAMLSKIKFGTFIVFAASCVGCFCWAKYVIPETAGKTVEEVDLLFKDQLASTQAARIAEINRRVGLTDYHTGLNRSTSEKHLAGEKGLQLEHAEEVA</sequence>
<organism evidence="10 11">
    <name type="scientific">Penicillium canariense</name>
    <dbReference type="NCBI Taxonomy" id="189055"/>
    <lineage>
        <taxon>Eukaryota</taxon>
        <taxon>Fungi</taxon>
        <taxon>Dikarya</taxon>
        <taxon>Ascomycota</taxon>
        <taxon>Pezizomycotina</taxon>
        <taxon>Eurotiomycetes</taxon>
        <taxon>Eurotiomycetidae</taxon>
        <taxon>Eurotiales</taxon>
        <taxon>Aspergillaceae</taxon>
        <taxon>Penicillium</taxon>
    </lineage>
</organism>
<keyword evidence="11" id="KW-1185">Reference proteome</keyword>
<reference evidence="10" key="2">
    <citation type="journal article" date="2023" name="IMA Fungus">
        <title>Comparative genomic study of the Penicillium genus elucidates a diverse pangenome and 15 lateral gene transfer events.</title>
        <authorList>
            <person name="Petersen C."/>
            <person name="Sorensen T."/>
            <person name="Nielsen M.R."/>
            <person name="Sondergaard T.E."/>
            <person name="Sorensen J.L."/>
            <person name="Fitzpatrick D.A."/>
            <person name="Frisvad J.C."/>
            <person name="Nielsen K.L."/>
        </authorList>
    </citation>
    <scope>NUCLEOTIDE SEQUENCE</scope>
    <source>
        <strain evidence="10">IBT 26290</strain>
    </source>
</reference>
<evidence type="ECO:0000256" key="7">
    <source>
        <dbReference type="SAM" id="MobiDB-lite"/>
    </source>
</evidence>
<dbReference type="EMBL" id="JAPQKN010000001">
    <property type="protein sequence ID" value="KAJ5176209.1"/>
    <property type="molecule type" value="Genomic_DNA"/>
</dbReference>
<feature type="transmembrane region" description="Helical" evidence="8">
    <location>
        <begin position="337"/>
        <end position="359"/>
    </location>
</feature>
<feature type="transmembrane region" description="Helical" evidence="8">
    <location>
        <begin position="406"/>
        <end position="426"/>
    </location>
</feature>
<evidence type="ECO:0000259" key="9">
    <source>
        <dbReference type="PROSITE" id="PS50850"/>
    </source>
</evidence>
<feature type="compositionally biased region" description="Basic and acidic residues" evidence="7">
    <location>
        <begin position="1"/>
        <end position="23"/>
    </location>
</feature>
<gene>
    <name evidence="10" type="ORF">N7482_002086</name>
</gene>
<evidence type="ECO:0000256" key="6">
    <source>
        <dbReference type="ARBA" id="ARBA00023136"/>
    </source>
</evidence>
<feature type="transmembrane region" description="Helical" evidence="8">
    <location>
        <begin position="502"/>
        <end position="523"/>
    </location>
</feature>
<keyword evidence="3" id="KW-0813">Transport</keyword>
<comment type="subcellular location">
    <subcellularLocation>
        <location evidence="1">Membrane</location>
        <topology evidence="1">Multi-pass membrane protein</topology>
    </subcellularLocation>
</comment>
<keyword evidence="4 8" id="KW-0812">Transmembrane</keyword>
<keyword evidence="5 8" id="KW-1133">Transmembrane helix</keyword>
<dbReference type="InterPro" id="IPR003663">
    <property type="entry name" value="Sugar/inositol_transpt"/>
</dbReference>
<dbReference type="InterPro" id="IPR005829">
    <property type="entry name" value="Sugar_transporter_CS"/>
</dbReference>
<dbReference type="Pfam" id="PF00083">
    <property type="entry name" value="Sugar_tr"/>
    <property type="match status" value="1"/>
</dbReference>
<feature type="transmembrane region" description="Helical" evidence="8">
    <location>
        <begin position="144"/>
        <end position="162"/>
    </location>
</feature>
<dbReference type="PANTHER" id="PTHR48022:SF2">
    <property type="entry name" value="PLASTIDIC GLUCOSE TRANSPORTER 4"/>
    <property type="match status" value="1"/>
</dbReference>
<evidence type="ECO:0000256" key="5">
    <source>
        <dbReference type="ARBA" id="ARBA00022989"/>
    </source>
</evidence>